<comment type="catalytic activity">
    <reaction evidence="5">
        <text>a 1,2-diacyl-sn-glycerol + H2O = a 2-acylglycerol + a fatty acid + H(+)</text>
        <dbReference type="Rhea" id="RHEA:33275"/>
        <dbReference type="ChEBI" id="CHEBI:15377"/>
        <dbReference type="ChEBI" id="CHEBI:15378"/>
        <dbReference type="ChEBI" id="CHEBI:17389"/>
        <dbReference type="ChEBI" id="CHEBI:17815"/>
        <dbReference type="ChEBI" id="CHEBI:28868"/>
        <dbReference type="EC" id="3.1.1.116"/>
    </reaction>
</comment>
<dbReference type="Proteomes" id="UP000887013">
    <property type="component" value="Unassembled WGS sequence"/>
</dbReference>
<gene>
    <name evidence="13" type="primary">Abhd11</name>
    <name evidence="13" type="ORF">NPIL_554261</name>
</gene>
<dbReference type="PANTHER" id="PTHR46118:SF4">
    <property type="entry name" value="PROTEIN ABHD11"/>
    <property type="match status" value="1"/>
</dbReference>
<dbReference type="Gene3D" id="3.40.50.1820">
    <property type="entry name" value="alpha/beta hydrolase"/>
    <property type="match status" value="1"/>
</dbReference>
<evidence type="ECO:0000256" key="6">
    <source>
        <dbReference type="ARBA" id="ARBA00043742"/>
    </source>
</evidence>
<dbReference type="InterPro" id="IPR029058">
    <property type="entry name" value="AB_hydrolase_fold"/>
</dbReference>
<comment type="catalytic activity">
    <reaction evidence="9">
        <text>1,2-didecanoylglycerol + H2O = decanoylglycerol + decanoate + H(+)</text>
        <dbReference type="Rhea" id="RHEA:48596"/>
        <dbReference type="ChEBI" id="CHEBI:11152"/>
        <dbReference type="ChEBI" id="CHEBI:15377"/>
        <dbReference type="ChEBI" id="CHEBI:15378"/>
        <dbReference type="ChEBI" id="CHEBI:27689"/>
        <dbReference type="ChEBI" id="CHEBI:90605"/>
    </reaction>
</comment>
<evidence type="ECO:0000256" key="1">
    <source>
        <dbReference type="ARBA" id="ARBA00008645"/>
    </source>
</evidence>
<evidence type="ECO:0000256" key="3">
    <source>
        <dbReference type="ARBA" id="ARBA00026104"/>
    </source>
</evidence>
<dbReference type="PRINTS" id="PR00111">
    <property type="entry name" value="ABHYDROLASE"/>
</dbReference>
<comment type="catalytic activity">
    <reaction evidence="6">
        <text>a 1,3-diacyl-sn-glycerol + H2O = a 1-acyl-sn-glycerol + a fatty acid + H(+)</text>
        <dbReference type="Rhea" id="RHEA:38503"/>
        <dbReference type="ChEBI" id="CHEBI:15377"/>
        <dbReference type="ChEBI" id="CHEBI:15378"/>
        <dbReference type="ChEBI" id="CHEBI:28868"/>
        <dbReference type="ChEBI" id="CHEBI:64683"/>
        <dbReference type="ChEBI" id="CHEBI:77272"/>
    </reaction>
</comment>
<dbReference type="GO" id="GO:0052689">
    <property type="term" value="F:carboxylic ester hydrolase activity"/>
    <property type="evidence" value="ECO:0007669"/>
    <property type="project" value="TreeGrafter"/>
</dbReference>
<keyword evidence="14" id="KW-1185">Reference proteome</keyword>
<dbReference type="SUPFAM" id="SSF53474">
    <property type="entry name" value="alpha/beta-Hydrolases"/>
    <property type="match status" value="1"/>
</dbReference>
<keyword evidence="2" id="KW-0378">Hydrolase</keyword>
<protein>
    <recommendedName>
        <fullName evidence="7">sn-1-specific diacylglycerol lipase ABHD11</fullName>
        <ecNumber evidence="3">3.1.1.116</ecNumber>
    </recommendedName>
    <alternativeName>
        <fullName evidence="4">Alpha/beta hydrolase domain-containing protein 11</fullName>
    </alternativeName>
</protein>
<accession>A0A8X6TMQ4</accession>
<dbReference type="AlphaFoldDB" id="A0A8X6TMQ4"/>
<evidence type="ECO:0000259" key="12">
    <source>
        <dbReference type="Pfam" id="PF00561"/>
    </source>
</evidence>
<dbReference type="OrthoDB" id="8119704at2759"/>
<organism evidence="13 14">
    <name type="scientific">Nephila pilipes</name>
    <name type="common">Giant wood spider</name>
    <name type="synonym">Nephila maculata</name>
    <dbReference type="NCBI Taxonomy" id="299642"/>
    <lineage>
        <taxon>Eukaryota</taxon>
        <taxon>Metazoa</taxon>
        <taxon>Ecdysozoa</taxon>
        <taxon>Arthropoda</taxon>
        <taxon>Chelicerata</taxon>
        <taxon>Arachnida</taxon>
        <taxon>Araneae</taxon>
        <taxon>Araneomorphae</taxon>
        <taxon>Entelegynae</taxon>
        <taxon>Araneoidea</taxon>
        <taxon>Nephilidae</taxon>
        <taxon>Nephila</taxon>
    </lineage>
</organism>
<evidence type="ECO:0000256" key="7">
    <source>
        <dbReference type="ARBA" id="ARBA00044064"/>
    </source>
</evidence>
<evidence type="ECO:0000256" key="8">
    <source>
        <dbReference type="ARBA" id="ARBA00048283"/>
    </source>
</evidence>
<evidence type="ECO:0000256" key="4">
    <source>
        <dbReference type="ARBA" id="ARBA00042703"/>
    </source>
</evidence>
<sequence>MERYAPVPLAFDVILPDEYDYQNTPVIFLHGMTRSKENWSDLIWHTADITESKVYALDARNHGDSPWSQISHFDSNVDDLIHFMNTHNLPSAILVGHSMGGITAIKTALRVPERIEKIVVEDMTAKSVSPQIIDAIQHKLQLVKSSIEKLPAGLDEEEAKEFIANYIYEALPPDIKEVSRIEKNGYELKKTDDGRFVFKTNMDILPLALDSSKDLMSALTGRYEGPACFIYGKLSQFDVASDEDYIKEFFPNAEFVGIENATHSVHDDCNEEFSEILFDFLLRD</sequence>
<comment type="catalytic activity">
    <reaction evidence="8">
        <text>1-octadecanoyl-2-(4Z,7Z,10Z,13Z,16Z,19Z-docosahexaenoyl)-sn-glycerol + H2O = 2-(4Z,7Z,10Z,13Z,16Z,19Z-docosahexaenoyl)-glycerol + octadecanoate + H(+)</text>
        <dbReference type="Rhea" id="RHEA:77107"/>
        <dbReference type="ChEBI" id="CHEBI:15377"/>
        <dbReference type="ChEBI" id="CHEBI:15378"/>
        <dbReference type="ChEBI" id="CHEBI:25629"/>
        <dbReference type="ChEBI" id="CHEBI:77129"/>
        <dbReference type="ChEBI" id="CHEBI:186738"/>
    </reaction>
</comment>
<evidence type="ECO:0000256" key="11">
    <source>
        <dbReference type="ARBA" id="ARBA00048919"/>
    </source>
</evidence>
<comment type="similarity">
    <text evidence="1">Belongs to the AB hydrolase superfamily.</text>
</comment>
<evidence type="ECO:0000256" key="5">
    <source>
        <dbReference type="ARBA" id="ARBA00043667"/>
    </source>
</evidence>
<evidence type="ECO:0000256" key="10">
    <source>
        <dbReference type="ARBA" id="ARBA00048513"/>
    </source>
</evidence>
<evidence type="ECO:0000313" key="13">
    <source>
        <dbReference type="EMBL" id="GFT27252.1"/>
    </source>
</evidence>
<feature type="domain" description="AB hydrolase-1" evidence="12">
    <location>
        <begin position="25"/>
        <end position="267"/>
    </location>
</feature>
<dbReference type="InterPro" id="IPR000073">
    <property type="entry name" value="AB_hydrolase_1"/>
</dbReference>
<evidence type="ECO:0000256" key="2">
    <source>
        <dbReference type="ARBA" id="ARBA00022801"/>
    </source>
</evidence>
<dbReference type="EMBL" id="BMAW01012166">
    <property type="protein sequence ID" value="GFT27252.1"/>
    <property type="molecule type" value="Genomic_DNA"/>
</dbReference>
<evidence type="ECO:0000313" key="14">
    <source>
        <dbReference type="Proteomes" id="UP000887013"/>
    </source>
</evidence>
<dbReference type="Pfam" id="PF00561">
    <property type="entry name" value="Abhydrolase_1"/>
    <property type="match status" value="1"/>
</dbReference>
<reference evidence="13" key="1">
    <citation type="submission" date="2020-08" db="EMBL/GenBank/DDBJ databases">
        <title>Multicomponent nature underlies the extraordinary mechanical properties of spider dragline silk.</title>
        <authorList>
            <person name="Kono N."/>
            <person name="Nakamura H."/>
            <person name="Mori M."/>
            <person name="Yoshida Y."/>
            <person name="Ohtoshi R."/>
            <person name="Malay A.D."/>
            <person name="Moran D.A.P."/>
            <person name="Tomita M."/>
            <person name="Numata K."/>
            <person name="Arakawa K."/>
        </authorList>
    </citation>
    <scope>NUCLEOTIDE SEQUENCE</scope>
</reference>
<dbReference type="EC" id="3.1.1.116" evidence="3"/>
<comment type="catalytic activity">
    <reaction evidence="11">
        <text>1-octadecanoyl-2-(5Z,8Z,11Z,14Z-eicosatetraenoyl)-sn-glycerol + H2O = 2-(5Z,8Z,11Z,14Z-eicosatetraenoyl)-glycerol + octadecanoate + H(+)</text>
        <dbReference type="Rhea" id="RHEA:38507"/>
        <dbReference type="ChEBI" id="CHEBI:15377"/>
        <dbReference type="ChEBI" id="CHEBI:15378"/>
        <dbReference type="ChEBI" id="CHEBI:25629"/>
        <dbReference type="ChEBI" id="CHEBI:52392"/>
        <dbReference type="ChEBI" id="CHEBI:75728"/>
    </reaction>
</comment>
<proteinExistence type="inferred from homology"/>
<comment type="caution">
    <text evidence="13">The sequence shown here is derived from an EMBL/GenBank/DDBJ whole genome shotgun (WGS) entry which is preliminary data.</text>
</comment>
<name>A0A8X6TMQ4_NEPPI</name>
<comment type="catalytic activity">
    <reaction evidence="10">
        <text>1-octadecanoyl-2-(9Z-octadecenoyl)-sn-glycerol + H2O = 2-(9Z-octadecenoyl)-glycerol + octadecanoate + H(+)</text>
        <dbReference type="Rhea" id="RHEA:77103"/>
        <dbReference type="ChEBI" id="CHEBI:15377"/>
        <dbReference type="ChEBI" id="CHEBI:15378"/>
        <dbReference type="ChEBI" id="CHEBI:25629"/>
        <dbReference type="ChEBI" id="CHEBI:73990"/>
        <dbReference type="ChEBI" id="CHEBI:75468"/>
    </reaction>
</comment>
<evidence type="ECO:0000256" key="9">
    <source>
        <dbReference type="ARBA" id="ARBA00048504"/>
    </source>
</evidence>
<dbReference type="PANTHER" id="PTHR46118">
    <property type="entry name" value="PROTEIN ABHD11"/>
    <property type="match status" value="1"/>
</dbReference>